<dbReference type="KEGG" id="sari:H5J25_06580"/>
<dbReference type="GO" id="GO:0004029">
    <property type="term" value="F:aldehyde dehydrogenase (NAD+) activity"/>
    <property type="evidence" value="ECO:0007669"/>
    <property type="project" value="TreeGrafter"/>
</dbReference>
<protein>
    <submittedName>
        <fullName evidence="2">NAD(P)H-binding protein</fullName>
    </submittedName>
</protein>
<name>A0A974S548_9SPHN</name>
<dbReference type="EMBL" id="CP061035">
    <property type="protein sequence ID" value="QQV78328.1"/>
    <property type="molecule type" value="Genomic_DNA"/>
</dbReference>
<dbReference type="Proteomes" id="UP000595894">
    <property type="component" value="Chromosome"/>
</dbReference>
<accession>A0A974S548</accession>
<dbReference type="InterPro" id="IPR016040">
    <property type="entry name" value="NAD(P)-bd_dom"/>
</dbReference>
<feature type="domain" description="NAD(P)-binding" evidence="1">
    <location>
        <begin position="6"/>
        <end position="146"/>
    </location>
</feature>
<keyword evidence="3" id="KW-1185">Reference proteome</keyword>
<dbReference type="Gene3D" id="3.40.50.720">
    <property type="entry name" value="NAD(P)-binding Rossmann-like Domain"/>
    <property type="match status" value="1"/>
</dbReference>
<dbReference type="PANTHER" id="PTHR48079">
    <property type="entry name" value="PROTEIN YEEZ"/>
    <property type="match status" value="1"/>
</dbReference>
<reference evidence="3" key="1">
    <citation type="submission" date="2020-09" db="EMBL/GenBank/DDBJ databases">
        <title>Sphingomonas sp., a new species isolated from pork steak.</title>
        <authorList>
            <person name="Heidler von Heilborn D."/>
        </authorList>
    </citation>
    <scope>NUCLEOTIDE SEQUENCE [LARGE SCALE GENOMIC DNA]</scope>
</reference>
<evidence type="ECO:0000259" key="1">
    <source>
        <dbReference type="Pfam" id="PF13460"/>
    </source>
</evidence>
<dbReference type="InterPro" id="IPR051783">
    <property type="entry name" value="NAD(P)-dependent_oxidoreduct"/>
</dbReference>
<dbReference type="InterPro" id="IPR036291">
    <property type="entry name" value="NAD(P)-bd_dom_sf"/>
</dbReference>
<sequence>MLAITGGTGFIGKRLIDLALARGYGVRALTRRPQPDANGIAWVEGSLDDTESLARLVEGADAVVHVAGVVNAPSLPDFLRGNAGGTANMVAAAEQAGVRRFVHVSSLSARKPLLSHYGQSKQLAEAEVRASKLDWTIVRPPAIYGPGDMEMRDVFRMARLGLALLPPPGRMSIVHVDDLARLLIALVDHDPGRIILDPDDGVPGGWSHEDFARAVGAAVGRKVMPFALPTKALSIAARIDRMVRGAKAKLTPDRVGYMVHPDWTIDPAHRPDKALWTPEIPTRAGLAATADWYRANGLLG</sequence>
<dbReference type="AlphaFoldDB" id="A0A974S548"/>
<dbReference type="PANTHER" id="PTHR48079:SF6">
    <property type="entry name" value="NAD(P)-BINDING DOMAIN-CONTAINING PROTEIN-RELATED"/>
    <property type="match status" value="1"/>
</dbReference>
<dbReference type="SUPFAM" id="SSF51735">
    <property type="entry name" value="NAD(P)-binding Rossmann-fold domains"/>
    <property type="match status" value="1"/>
</dbReference>
<dbReference type="GO" id="GO:0005737">
    <property type="term" value="C:cytoplasm"/>
    <property type="evidence" value="ECO:0007669"/>
    <property type="project" value="TreeGrafter"/>
</dbReference>
<gene>
    <name evidence="2" type="ORF">H5J25_06580</name>
</gene>
<proteinExistence type="predicted"/>
<organism evidence="2 3">
    <name type="scientific">Sphingomonas aliaeris</name>
    <dbReference type="NCBI Taxonomy" id="2759526"/>
    <lineage>
        <taxon>Bacteria</taxon>
        <taxon>Pseudomonadati</taxon>
        <taxon>Pseudomonadota</taxon>
        <taxon>Alphaproteobacteria</taxon>
        <taxon>Sphingomonadales</taxon>
        <taxon>Sphingomonadaceae</taxon>
        <taxon>Sphingomonas</taxon>
    </lineage>
</organism>
<evidence type="ECO:0000313" key="3">
    <source>
        <dbReference type="Proteomes" id="UP000595894"/>
    </source>
</evidence>
<dbReference type="RefSeq" id="WP_202095253.1">
    <property type="nucleotide sequence ID" value="NZ_CP061035.1"/>
</dbReference>
<evidence type="ECO:0000313" key="2">
    <source>
        <dbReference type="EMBL" id="QQV78328.1"/>
    </source>
</evidence>
<dbReference type="Pfam" id="PF13460">
    <property type="entry name" value="NAD_binding_10"/>
    <property type="match status" value="1"/>
</dbReference>